<keyword evidence="1" id="KW-0175">Coiled coil</keyword>
<keyword evidence="3" id="KW-1185">Reference proteome</keyword>
<accession>A0A6A6INA5</accession>
<evidence type="ECO:0000313" key="2">
    <source>
        <dbReference type="EMBL" id="KAF2250963.1"/>
    </source>
</evidence>
<dbReference type="Proteomes" id="UP000800094">
    <property type="component" value="Unassembled WGS sequence"/>
</dbReference>
<protein>
    <submittedName>
        <fullName evidence="2">Uncharacterized protein</fullName>
    </submittedName>
</protein>
<organism evidence="2 3">
    <name type="scientific">Trematosphaeria pertusa</name>
    <dbReference type="NCBI Taxonomy" id="390896"/>
    <lineage>
        <taxon>Eukaryota</taxon>
        <taxon>Fungi</taxon>
        <taxon>Dikarya</taxon>
        <taxon>Ascomycota</taxon>
        <taxon>Pezizomycotina</taxon>
        <taxon>Dothideomycetes</taxon>
        <taxon>Pleosporomycetidae</taxon>
        <taxon>Pleosporales</taxon>
        <taxon>Massarineae</taxon>
        <taxon>Trematosphaeriaceae</taxon>
        <taxon>Trematosphaeria</taxon>
    </lineage>
</organism>
<gene>
    <name evidence="2" type="ORF">BU26DRAFT_517719</name>
</gene>
<evidence type="ECO:0000313" key="3">
    <source>
        <dbReference type="Proteomes" id="UP000800094"/>
    </source>
</evidence>
<dbReference type="GeneID" id="54581970"/>
<dbReference type="RefSeq" id="XP_033685967.1">
    <property type="nucleotide sequence ID" value="XM_033828640.1"/>
</dbReference>
<sequence>MSTQDKVTYLRKENARLTCEVSRWHKKSTKVRNQMRKLLGIRSSADASADEKLREENKILSQQLSESMREIQELSKRIDKNCKD</sequence>
<dbReference type="EMBL" id="ML987193">
    <property type="protein sequence ID" value="KAF2250963.1"/>
    <property type="molecule type" value="Genomic_DNA"/>
</dbReference>
<name>A0A6A6INA5_9PLEO</name>
<proteinExistence type="predicted"/>
<feature type="coiled-coil region" evidence="1">
    <location>
        <begin position="50"/>
        <end position="77"/>
    </location>
</feature>
<reference evidence="2" key="1">
    <citation type="journal article" date="2020" name="Stud. Mycol.">
        <title>101 Dothideomycetes genomes: a test case for predicting lifestyles and emergence of pathogens.</title>
        <authorList>
            <person name="Haridas S."/>
            <person name="Albert R."/>
            <person name="Binder M."/>
            <person name="Bloem J."/>
            <person name="Labutti K."/>
            <person name="Salamov A."/>
            <person name="Andreopoulos B."/>
            <person name="Baker S."/>
            <person name="Barry K."/>
            <person name="Bills G."/>
            <person name="Bluhm B."/>
            <person name="Cannon C."/>
            <person name="Castanera R."/>
            <person name="Culley D."/>
            <person name="Daum C."/>
            <person name="Ezra D."/>
            <person name="Gonzalez J."/>
            <person name="Henrissat B."/>
            <person name="Kuo A."/>
            <person name="Liang C."/>
            <person name="Lipzen A."/>
            <person name="Lutzoni F."/>
            <person name="Magnuson J."/>
            <person name="Mondo S."/>
            <person name="Nolan M."/>
            <person name="Ohm R."/>
            <person name="Pangilinan J."/>
            <person name="Park H.-J."/>
            <person name="Ramirez L."/>
            <person name="Alfaro M."/>
            <person name="Sun H."/>
            <person name="Tritt A."/>
            <person name="Yoshinaga Y."/>
            <person name="Zwiers L.-H."/>
            <person name="Turgeon B."/>
            <person name="Goodwin S."/>
            <person name="Spatafora J."/>
            <person name="Crous P."/>
            <person name="Grigoriev I."/>
        </authorList>
    </citation>
    <scope>NUCLEOTIDE SEQUENCE</scope>
    <source>
        <strain evidence="2">CBS 122368</strain>
    </source>
</reference>
<evidence type="ECO:0000256" key="1">
    <source>
        <dbReference type="SAM" id="Coils"/>
    </source>
</evidence>
<dbReference type="AlphaFoldDB" id="A0A6A6INA5"/>